<dbReference type="InterPro" id="IPR000276">
    <property type="entry name" value="GPCR_Rhodpsn"/>
</dbReference>
<keyword evidence="3 7" id="KW-0812">Transmembrane</keyword>
<dbReference type="InterPro" id="IPR017452">
    <property type="entry name" value="GPCR_Rhodpsn_7TM"/>
</dbReference>
<gene>
    <name evidence="9" type="ORF">BaRGS_00019445</name>
</gene>
<evidence type="ECO:0000259" key="8">
    <source>
        <dbReference type="PROSITE" id="PS50262"/>
    </source>
</evidence>
<evidence type="ECO:0000256" key="2">
    <source>
        <dbReference type="ARBA" id="ARBA00022475"/>
    </source>
</evidence>
<feature type="compositionally biased region" description="Polar residues" evidence="6">
    <location>
        <begin position="40"/>
        <end position="52"/>
    </location>
</feature>
<evidence type="ECO:0000313" key="10">
    <source>
        <dbReference type="Proteomes" id="UP001519460"/>
    </source>
</evidence>
<comment type="subcellular location">
    <subcellularLocation>
        <location evidence="1">Cell membrane</location>
        <topology evidence="1">Multi-pass membrane protein</topology>
    </subcellularLocation>
</comment>
<sequence>MLVFNAHEYTADISASLLLSDLAATPQQYTSCGSIDLQSDASGHSVTSSLTDKTVADGKELHRRETKPVDPIRTSHVRKRESGRNIQPYEIERHSEKSVRDNSCRRRLTRPAQEALLSFLSSRSSSMTTTSLSTHKQTTVKPVDFRNCTVDADNVHEQAKQIALIPLTPLIMLSNILVLCLVVYLKHYRRPSFLLLVSLCCADMLVGFTCIGTLVTVSREDTLSPCLVRVGLSVTAVQASIFSLLAVACDRLLAIVRALTYLQVVTTRRTLVVILLLWVFSLLLGLLPLLGWNEGEDSYKGYCSFLHVFPPSYVAAIFVCGLLPVGAILLIHVYLYAHARVHIRKIDAMEQVLGRKEVRALGMTGRSWRCFRTVTMVTGCVFACWFPFLLTTLYVLLAPSPHCVLSDIVGTHLLMLGYCNSALNPVVYASRNKELRSGCVTAFRRRCSQGKDGTG</sequence>
<dbReference type="Gene3D" id="1.20.1070.10">
    <property type="entry name" value="Rhodopsin 7-helix transmembrane proteins"/>
    <property type="match status" value="1"/>
</dbReference>
<evidence type="ECO:0000256" key="3">
    <source>
        <dbReference type="ARBA" id="ARBA00022692"/>
    </source>
</evidence>
<accession>A0ABD0KQ78</accession>
<organism evidence="9 10">
    <name type="scientific">Batillaria attramentaria</name>
    <dbReference type="NCBI Taxonomy" id="370345"/>
    <lineage>
        <taxon>Eukaryota</taxon>
        <taxon>Metazoa</taxon>
        <taxon>Spiralia</taxon>
        <taxon>Lophotrochozoa</taxon>
        <taxon>Mollusca</taxon>
        <taxon>Gastropoda</taxon>
        <taxon>Caenogastropoda</taxon>
        <taxon>Sorbeoconcha</taxon>
        <taxon>Cerithioidea</taxon>
        <taxon>Batillariidae</taxon>
        <taxon>Batillaria</taxon>
    </lineage>
</organism>
<keyword evidence="2" id="KW-1003">Cell membrane</keyword>
<protein>
    <recommendedName>
        <fullName evidence="8">G-protein coupled receptors family 1 profile domain-containing protein</fullName>
    </recommendedName>
</protein>
<feature type="transmembrane region" description="Helical" evidence="7">
    <location>
        <begin position="312"/>
        <end position="337"/>
    </location>
</feature>
<keyword evidence="4 7" id="KW-1133">Transmembrane helix</keyword>
<evidence type="ECO:0000256" key="7">
    <source>
        <dbReference type="SAM" id="Phobius"/>
    </source>
</evidence>
<evidence type="ECO:0000256" key="6">
    <source>
        <dbReference type="SAM" id="MobiDB-lite"/>
    </source>
</evidence>
<proteinExistence type="predicted"/>
<feature type="compositionally biased region" description="Basic and acidic residues" evidence="6">
    <location>
        <begin position="54"/>
        <end position="63"/>
    </location>
</feature>
<keyword evidence="5 7" id="KW-0472">Membrane</keyword>
<feature type="region of interest" description="Disordered" evidence="6">
    <location>
        <begin position="40"/>
        <end position="63"/>
    </location>
</feature>
<name>A0ABD0KQ78_9CAEN</name>
<dbReference type="PRINTS" id="PR00237">
    <property type="entry name" value="GPCRRHODOPSN"/>
</dbReference>
<evidence type="ECO:0000256" key="1">
    <source>
        <dbReference type="ARBA" id="ARBA00004651"/>
    </source>
</evidence>
<dbReference type="GO" id="GO:0005886">
    <property type="term" value="C:plasma membrane"/>
    <property type="evidence" value="ECO:0007669"/>
    <property type="project" value="UniProtKB-SubCell"/>
</dbReference>
<dbReference type="Pfam" id="PF00001">
    <property type="entry name" value="7tm_1"/>
    <property type="match status" value="1"/>
</dbReference>
<evidence type="ECO:0000313" key="9">
    <source>
        <dbReference type="EMBL" id="KAK7489337.1"/>
    </source>
</evidence>
<feature type="transmembrane region" description="Helical" evidence="7">
    <location>
        <begin position="409"/>
        <end position="428"/>
    </location>
</feature>
<dbReference type="SMART" id="SM01381">
    <property type="entry name" value="7TM_GPCR_Srsx"/>
    <property type="match status" value="1"/>
</dbReference>
<dbReference type="Proteomes" id="UP001519460">
    <property type="component" value="Unassembled WGS sequence"/>
</dbReference>
<comment type="caution">
    <text evidence="9">The sequence shown here is derived from an EMBL/GenBank/DDBJ whole genome shotgun (WGS) entry which is preliminary data.</text>
</comment>
<feature type="transmembrane region" description="Helical" evidence="7">
    <location>
        <begin position="227"/>
        <end position="249"/>
    </location>
</feature>
<reference evidence="9 10" key="1">
    <citation type="journal article" date="2023" name="Sci. Data">
        <title>Genome assembly of the Korean intertidal mud-creeper Batillaria attramentaria.</title>
        <authorList>
            <person name="Patra A.K."/>
            <person name="Ho P.T."/>
            <person name="Jun S."/>
            <person name="Lee S.J."/>
            <person name="Kim Y."/>
            <person name="Won Y.J."/>
        </authorList>
    </citation>
    <scope>NUCLEOTIDE SEQUENCE [LARGE SCALE GENOMIC DNA]</scope>
    <source>
        <strain evidence="9">Wonlab-2016</strain>
    </source>
</reference>
<feature type="transmembrane region" description="Helical" evidence="7">
    <location>
        <begin position="163"/>
        <end position="185"/>
    </location>
</feature>
<feature type="transmembrane region" description="Helical" evidence="7">
    <location>
        <begin position="270"/>
        <end position="292"/>
    </location>
</feature>
<dbReference type="EMBL" id="JACVVK020000139">
    <property type="protein sequence ID" value="KAK7489337.1"/>
    <property type="molecule type" value="Genomic_DNA"/>
</dbReference>
<feature type="transmembrane region" description="Helical" evidence="7">
    <location>
        <begin position="373"/>
        <end position="397"/>
    </location>
</feature>
<feature type="domain" description="G-protein coupled receptors family 1 profile" evidence="8">
    <location>
        <begin position="174"/>
        <end position="428"/>
    </location>
</feature>
<dbReference type="AlphaFoldDB" id="A0ABD0KQ78"/>
<dbReference type="SUPFAM" id="SSF81321">
    <property type="entry name" value="Family A G protein-coupled receptor-like"/>
    <property type="match status" value="1"/>
</dbReference>
<feature type="transmembrane region" description="Helical" evidence="7">
    <location>
        <begin position="192"/>
        <end position="215"/>
    </location>
</feature>
<dbReference type="PANTHER" id="PTHR22750">
    <property type="entry name" value="G-PROTEIN COUPLED RECEPTOR"/>
    <property type="match status" value="1"/>
</dbReference>
<keyword evidence="10" id="KW-1185">Reference proteome</keyword>
<dbReference type="PROSITE" id="PS50262">
    <property type="entry name" value="G_PROTEIN_RECEP_F1_2"/>
    <property type="match status" value="1"/>
</dbReference>
<evidence type="ECO:0000256" key="5">
    <source>
        <dbReference type="ARBA" id="ARBA00023136"/>
    </source>
</evidence>
<evidence type="ECO:0000256" key="4">
    <source>
        <dbReference type="ARBA" id="ARBA00022989"/>
    </source>
</evidence>